<dbReference type="Proteomes" id="UP000238426">
    <property type="component" value="Unassembled WGS sequence"/>
</dbReference>
<evidence type="ECO:0000313" key="2">
    <source>
        <dbReference type="Proteomes" id="UP000238426"/>
    </source>
</evidence>
<organism evidence="1 2">
    <name type="scientific">Aurantibacter aestuarii</name>
    <dbReference type="NCBI Taxonomy" id="1266046"/>
    <lineage>
        <taxon>Bacteria</taxon>
        <taxon>Pseudomonadati</taxon>
        <taxon>Bacteroidota</taxon>
        <taxon>Flavobacteriia</taxon>
        <taxon>Flavobacteriales</taxon>
        <taxon>Flavobacteriaceae</taxon>
        <taxon>Aurantibacter</taxon>
    </lineage>
</organism>
<proteinExistence type="predicted"/>
<name>A0A2T1ND74_9FLAO</name>
<dbReference type="AlphaFoldDB" id="A0A2T1ND74"/>
<evidence type="ECO:0008006" key="3">
    <source>
        <dbReference type="Google" id="ProtNLM"/>
    </source>
</evidence>
<gene>
    <name evidence="1" type="ORF">C7H52_03625</name>
</gene>
<sequence>MQKPTLIFIIQAFYNKRFFAMKHILLKLTALTLLISLSSCDKDFADIESDVKGAQNFNVSVREFPVTAFSKNTGPVQVNGLPYSYLGVLKDNTYNTQTTANIITEITPTTFNPDFGENPRIKRVILNIPYFSTLNSTSEDGEGQYTLDSIFGNQDVTYKLTILKSNYLLRDLDPATNFEEPQRYYSDFYTNTLEAQDDSYTVLYTIDDFKPNSSENVLFELGEDGLPTTDIKSRFSPGLFLNLLNNNPNDTTNANKQFWNDLLGIVEDTDPATDNTQTTLDYLSNANNFKAFFRGLIFKVEATNADGSLIALNLANTNAGITVDFTNNAEDAPGFVEDIRNPSEYNFGFNGIRLNTFTNTPDIATLNANEVSGDDNLFLRGFNGNFAVIDLFGSEDFDGNGISDELENFKSFRGKWLINEANLTFFVDNSQINNPNGKQPNRVVLYDLKNNLPIIDYFFDSTSTADANSSRTVYSVPLTRNSSGEGVKYKIRLTEHMNNILLRDSTNVKLGLYVTNNINNLGTSQLKTPVTVGLPNDQTIIEAVPQNTVLNNKGTVLYGTSSNVPEDKKVKFEIYYTEEN</sequence>
<reference evidence="1 2" key="1">
    <citation type="submission" date="2018-03" db="EMBL/GenBank/DDBJ databases">
        <title>Mesoflavibacter sp. HG37 and Mesoflavibacter sp. HG96 sp.nov., two marine bacteria isolated from seawater of Western Pacific Ocean.</title>
        <authorList>
            <person name="Cheng H."/>
            <person name="Wu Y.-H."/>
            <person name="Guo L.-L."/>
            <person name="Xu X.-W."/>
        </authorList>
    </citation>
    <scope>NUCLEOTIDE SEQUENCE [LARGE SCALE GENOMIC DNA]</scope>
    <source>
        <strain evidence="1 2">KCTC 32269</strain>
    </source>
</reference>
<dbReference type="EMBL" id="PXOQ01000007">
    <property type="protein sequence ID" value="PSG90381.1"/>
    <property type="molecule type" value="Genomic_DNA"/>
</dbReference>
<dbReference type="InterPro" id="IPR025366">
    <property type="entry name" value="DUF4270"/>
</dbReference>
<dbReference type="Pfam" id="PF14092">
    <property type="entry name" value="DUF4270"/>
    <property type="match status" value="1"/>
</dbReference>
<protein>
    <recommendedName>
        <fullName evidence="3">DUF4270 domain-containing protein</fullName>
    </recommendedName>
</protein>
<accession>A0A2T1ND74</accession>
<comment type="caution">
    <text evidence="1">The sequence shown here is derived from an EMBL/GenBank/DDBJ whole genome shotgun (WGS) entry which is preliminary data.</text>
</comment>
<evidence type="ECO:0000313" key="1">
    <source>
        <dbReference type="EMBL" id="PSG90381.1"/>
    </source>
</evidence>
<keyword evidence="2" id="KW-1185">Reference proteome</keyword>